<gene>
    <name evidence="1" type="ORF">FOF44_17965</name>
</gene>
<name>A0A557NT95_9VIBR</name>
<sequence>MATLQFTINVDGLNYDSLVLTDYQRRDHPLSMEELPKNWKDALSNIERPENYRVNSLLKSELGYVPVIVNEEVIRG</sequence>
<organism evidence="1 2">
    <name type="scientific">Vibrio algivorus</name>
    <dbReference type="NCBI Taxonomy" id="1667024"/>
    <lineage>
        <taxon>Bacteria</taxon>
        <taxon>Pseudomonadati</taxon>
        <taxon>Pseudomonadota</taxon>
        <taxon>Gammaproteobacteria</taxon>
        <taxon>Vibrionales</taxon>
        <taxon>Vibrionaceae</taxon>
        <taxon>Vibrio</taxon>
    </lineage>
</organism>
<dbReference type="RefSeq" id="WP_144389261.1">
    <property type="nucleotide sequence ID" value="NZ_CANNCB010000083.1"/>
</dbReference>
<protein>
    <submittedName>
        <fullName evidence="1">Uncharacterized protein</fullName>
    </submittedName>
</protein>
<dbReference type="Proteomes" id="UP000319828">
    <property type="component" value="Unassembled WGS sequence"/>
</dbReference>
<dbReference type="EMBL" id="VMKJ01000077">
    <property type="protein sequence ID" value="TVO31535.1"/>
    <property type="molecule type" value="Genomic_DNA"/>
</dbReference>
<proteinExistence type="predicted"/>
<evidence type="ECO:0000313" key="2">
    <source>
        <dbReference type="Proteomes" id="UP000319828"/>
    </source>
</evidence>
<reference evidence="1 2" key="1">
    <citation type="submission" date="2019-07" db="EMBL/GenBank/DDBJ databases">
        <title>The draft genome sequence of Vibrio algivorus M1486.</title>
        <authorList>
            <person name="Meng X."/>
        </authorList>
    </citation>
    <scope>NUCLEOTIDE SEQUENCE [LARGE SCALE GENOMIC DNA]</scope>
    <source>
        <strain evidence="1 2">M1486</strain>
    </source>
</reference>
<comment type="caution">
    <text evidence="1">The sequence shown here is derived from an EMBL/GenBank/DDBJ whole genome shotgun (WGS) entry which is preliminary data.</text>
</comment>
<dbReference type="AlphaFoldDB" id="A0A557NT95"/>
<evidence type="ECO:0000313" key="1">
    <source>
        <dbReference type="EMBL" id="TVO31535.1"/>
    </source>
</evidence>
<accession>A0A557NT95</accession>
<dbReference type="OrthoDB" id="6112377at2"/>